<dbReference type="GeneID" id="20641744"/>
<accession>G4Z9C4</accession>
<dbReference type="InParanoid" id="G4Z9C4"/>
<sequence length="603" mass="68080">MAVILNSSTLRRRISDELFTPTVVALCLLHYFRVELAASGWLRGVDGRIGTVVFSDEVKRLQLINSFTTDISWRMNGRVSIIFGLELAILGINLLPLVFAKSLPIENRSKDLTVHGVEEALALQAQSDGGLGRSLTYVVVVVDRNLRRVSSTSYTSERLLDPLLALEARTSMGIEFVNSYELIRLGYLVYGDQYLITFDEWDLLSWPHSERSATCGTTVNAYALIGKLFEELETVKTEVSPRCIMKDLARFLLHQVVVPTARFSRSRTNVNNSYWSIQVRPIASSDDCQGHTPPRKASFKTHELLMGLYHCTNCVFITVLMLSQLLGAFWDSITTETHIQYGRSPLLGPSQIVGSNDVPRRTFLRTKTGELAFGVSAVLEDATGTAKHGYRIRQPRGDSIAYTLNSIAQPIYETSCGLIASTIENIYDASVALGYKNLTRDYLRVLDEWVSNNLPILIMPYWDNGLYLRSAHHTVVGRRRVRWVNFSRGFRGVNRSVHHERTIQWLNRPRGGWKNGWYEDLEGTRWYSDVVSSATDAPYYAMNRVFDMRSGKELDCSSSDDCRPGFDSVYIANGTEYGLFSYDAHNSRTVRTGKCCSRTSIRD</sequence>
<keyword evidence="2" id="KW-1185">Reference proteome</keyword>
<reference evidence="1 2" key="1">
    <citation type="journal article" date="2006" name="Science">
        <title>Phytophthora genome sequences uncover evolutionary origins and mechanisms of pathogenesis.</title>
        <authorList>
            <person name="Tyler B.M."/>
            <person name="Tripathy S."/>
            <person name="Zhang X."/>
            <person name="Dehal P."/>
            <person name="Jiang R.H."/>
            <person name="Aerts A."/>
            <person name="Arredondo F.D."/>
            <person name="Baxter L."/>
            <person name="Bensasson D."/>
            <person name="Beynon J.L."/>
            <person name="Chapman J."/>
            <person name="Damasceno C.M."/>
            <person name="Dorrance A.E."/>
            <person name="Dou D."/>
            <person name="Dickerman A.W."/>
            <person name="Dubchak I.L."/>
            <person name="Garbelotto M."/>
            <person name="Gijzen M."/>
            <person name="Gordon S.G."/>
            <person name="Govers F."/>
            <person name="Grunwald N.J."/>
            <person name="Huang W."/>
            <person name="Ivors K.L."/>
            <person name="Jones R.W."/>
            <person name="Kamoun S."/>
            <person name="Krampis K."/>
            <person name="Lamour K.H."/>
            <person name="Lee M.K."/>
            <person name="McDonald W.H."/>
            <person name="Medina M."/>
            <person name="Meijer H.J."/>
            <person name="Nordberg E.K."/>
            <person name="Maclean D.J."/>
            <person name="Ospina-Giraldo M.D."/>
            <person name="Morris P.F."/>
            <person name="Phuntumart V."/>
            <person name="Putnam N.H."/>
            <person name="Rash S."/>
            <person name="Rose J.K."/>
            <person name="Sakihama Y."/>
            <person name="Salamov A.A."/>
            <person name="Savidor A."/>
            <person name="Scheuring C.F."/>
            <person name="Smith B.M."/>
            <person name="Sobral B.W."/>
            <person name="Terry A."/>
            <person name="Torto-Alalibo T.A."/>
            <person name="Win J."/>
            <person name="Xu Z."/>
            <person name="Zhang H."/>
            <person name="Grigoriev I.V."/>
            <person name="Rokhsar D.S."/>
            <person name="Boore J.L."/>
        </authorList>
    </citation>
    <scope>NUCLEOTIDE SEQUENCE [LARGE SCALE GENOMIC DNA]</scope>
    <source>
        <strain evidence="1 2">P6497</strain>
    </source>
</reference>
<dbReference type="KEGG" id="psoj:PHYSODRAFT_299476"/>
<protein>
    <submittedName>
        <fullName evidence="1">Uncharacterized protein</fullName>
    </submittedName>
</protein>
<name>G4Z9C4_PHYSP</name>
<evidence type="ECO:0000313" key="1">
    <source>
        <dbReference type="EMBL" id="EGZ21925.1"/>
    </source>
</evidence>
<dbReference type="AlphaFoldDB" id="G4Z9C4"/>
<dbReference type="RefSeq" id="XP_009524642.1">
    <property type="nucleotide sequence ID" value="XM_009526347.1"/>
</dbReference>
<dbReference type="Proteomes" id="UP000002640">
    <property type="component" value="Unassembled WGS sequence"/>
</dbReference>
<organism evidence="1 2">
    <name type="scientific">Phytophthora sojae (strain P6497)</name>
    <name type="common">Soybean stem and root rot agent</name>
    <name type="synonym">Phytophthora megasperma f. sp. glycines</name>
    <dbReference type="NCBI Taxonomy" id="1094619"/>
    <lineage>
        <taxon>Eukaryota</taxon>
        <taxon>Sar</taxon>
        <taxon>Stramenopiles</taxon>
        <taxon>Oomycota</taxon>
        <taxon>Peronosporomycetes</taxon>
        <taxon>Peronosporales</taxon>
        <taxon>Peronosporaceae</taxon>
        <taxon>Phytophthora</taxon>
    </lineage>
</organism>
<evidence type="ECO:0000313" key="2">
    <source>
        <dbReference type="Proteomes" id="UP000002640"/>
    </source>
</evidence>
<gene>
    <name evidence="1" type="ORF">PHYSODRAFT_299476</name>
</gene>
<proteinExistence type="predicted"/>
<dbReference type="EMBL" id="JH159153">
    <property type="protein sequence ID" value="EGZ21925.1"/>
    <property type="molecule type" value="Genomic_DNA"/>
</dbReference>